<proteinExistence type="predicted"/>
<organism evidence="2 3">
    <name type="scientific">Hyaloscypha bicolor E</name>
    <dbReference type="NCBI Taxonomy" id="1095630"/>
    <lineage>
        <taxon>Eukaryota</taxon>
        <taxon>Fungi</taxon>
        <taxon>Dikarya</taxon>
        <taxon>Ascomycota</taxon>
        <taxon>Pezizomycotina</taxon>
        <taxon>Leotiomycetes</taxon>
        <taxon>Helotiales</taxon>
        <taxon>Hyaloscyphaceae</taxon>
        <taxon>Hyaloscypha</taxon>
        <taxon>Hyaloscypha bicolor</taxon>
    </lineage>
</organism>
<name>A0A2J6SMT3_9HELO</name>
<dbReference type="Proteomes" id="UP000235371">
    <property type="component" value="Unassembled WGS sequence"/>
</dbReference>
<protein>
    <submittedName>
        <fullName evidence="2">Uncharacterized protein</fullName>
    </submittedName>
</protein>
<dbReference type="EMBL" id="KZ613912">
    <property type="protein sequence ID" value="PMD52077.1"/>
    <property type="molecule type" value="Genomic_DNA"/>
</dbReference>
<dbReference type="GeneID" id="36589928"/>
<reference evidence="2 3" key="1">
    <citation type="submission" date="2016-04" db="EMBL/GenBank/DDBJ databases">
        <title>A degradative enzymes factory behind the ericoid mycorrhizal symbiosis.</title>
        <authorList>
            <consortium name="DOE Joint Genome Institute"/>
            <person name="Martino E."/>
            <person name="Morin E."/>
            <person name="Grelet G."/>
            <person name="Kuo A."/>
            <person name="Kohler A."/>
            <person name="Daghino S."/>
            <person name="Barry K."/>
            <person name="Choi C."/>
            <person name="Cichocki N."/>
            <person name="Clum A."/>
            <person name="Copeland A."/>
            <person name="Hainaut M."/>
            <person name="Haridas S."/>
            <person name="Labutti K."/>
            <person name="Lindquist E."/>
            <person name="Lipzen A."/>
            <person name="Khouja H.-R."/>
            <person name="Murat C."/>
            <person name="Ohm R."/>
            <person name="Olson A."/>
            <person name="Spatafora J."/>
            <person name="Veneault-Fourrey C."/>
            <person name="Henrissat B."/>
            <person name="Grigoriev I."/>
            <person name="Martin F."/>
            <person name="Perotto S."/>
        </authorList>
    </citation>
    <scope>NUCLEOTIDE SEQUENCE [LARGE SCALE GENOMIC DNA]</scope>
    <source>
        <strain evidence="2 3">E</strain>
    </source>
</reference>
<gene>
    <name evidence="2" type="ORF">K444DRAFT_621209</name>
</gene>
<accession>A0A2J6SMT3</accession>
<feature type="region of interest" description="Disordered" evidence="1">
    <location>
        <begin position="56"/>
        <end position="75"/>
    </location>
</feature>
<feature type="region of interest" description="Disordered" evidence="1">
    <location>
        <begin position="1"/>
        <end position="37"/>
    </location>
</feature>
<sequence>MVAICQSGFKETSRLDHSAPSSAPPPQEHSRSPTYTSTCLYASGEDLDLQRLKDDSASFPLTSQSALTPIPPPPK</sequence>
<keyword evidence="3" id="KW-1185">Reference proteome</keyword>
<dbReference type="InParanoid" id="A0A2J6SMT3"/>
<evidence type="ECO:0000313" key="2">
    <source>
        <dbReference type="EMBL" id="PMD52077.1"/>
    </source>
</evidence>
<evidence type="ECO:0000313" key="3">
    <source>
        <dbReference type="Proteomes" id="UP000235371"/>
    </source>
</evidence>
<dbReference type="AlphaFoldDB" id="A0A2J6SMT3"/>
<dbReference type="RefSeq" id="XP_024728981.1">
    <property type="nucleotide sequence ID" value="XM_024881851.1"/>
</dbReference>
<evidence type="ECO:0000256" key="1">
    <source>
        <dbReference type="SAM" id="MobiDB-lite"/>
    </source>
</evidence>